<evidence type="ECO:0000256" key="6">
    <source>
        <dbReference type="PROSITE-ProRule" id="PRU00169"/>
    </source>
</evidence>
<keyword evidence="11" id="KW-1185">Reference proteome</keyword>
<dbReference type="GO" id="GO:0005829">
    <property type="term" value="C:cytosol"/>
    <property type="evidence" value="ECO:0007669"/>
    <property type="project" value="TreeGrafter"/>
</dbReference>
<dbReference type="PROSITE" id="PS51755">
    <property type="entry name" value="OMPR_PHOB"/>
    <property type="match status" value="1"/>
</dbReference>
<evidence type="ECO:0000256" key="5">
    <source>
        <dbReference type="ARBA" id="ARBA00024735"/>
    </source>
</evidence>
<evidence type="ECO:0000256" key="2">
    <source>
        <dbReference type="ARBA" id="ARBA00022553"/>
    </source>
</evidence>
<keyword evidence="4 7" id="KW-0238">DNA-binding</keyword>
<evidence type="ECO:0000256" key="4">
    <source>
        <dbReference type="ARBA" id="ARBA00023125"/>
    </source>
</evidence>
<reference evidence="10" key="1">
    <citation type="submission" date="2022-10" db="EMBL/GenBank/DDBJ databases">
        <authorList>
            <person name="Koch H."/>
        </authorList>
    </citation>
    <scope>NUCLEOTIDE SEQUENCE</scope>
    <source>
        <strain evidence="10">DNF</strain>
    </source>
</reference>
<sequence>MANGPLAILAVTSDETVSRSLDKCLSSNGYICVLARSADEGIAKYRQSSPALVLIDRRQPSLAALLQAAAKECIPVVSLQPPGQPCGEEECAEDLQTGVDQVLCTDSYREVVARIRALLRRTRASSTRGQRFEICGLCLDVERHEVSVNGREVELTPKEFQILSHLMQHPARVFTRQELLNRVWGEDWALEEHTLDVHIYSLRQKIETDAANPAYVVTVRGVGYKLQSDRIS</sequence>
<organism evidence="10 11">
    <name type="scientific">Nitrospira tepida</name>
    <dbReference type="NCBI Taxonomy" id="2973512"/>
    <lineage>
        <taxon>Bacteria</taxon>
        <taxon>Pseudomonadati</taxon>
        <taxon>Nitrospirota</taxon>
        <taxon>Nitrospiria</taxon>
        <taxon>Nitrospirales</taxon>
        <taxon>Nitrospiraceae</taxon>
        <taxon>Nitrospira</taxon>
    </lineage>
</organism>
<dbReference type="FunFam" id="1.10.10.10:FF:000018">
    <property type="entry name" value="DNA-binding response regulator ResD"/>
    <property type="match status" value="1"/>
</dbReference>
<evidence type="ECO:0000313" key="11">
    <source>
        <dbReference type="Proteomes" id="UP001179121"/>
    </source>
</evidence>
<feature type="domain" description="Response regulatory" evidence="8">
    <location>
        <begin position="7"/>
        <end position="119"/>
    </location>
</feature>
<evidence type="ECO:0000259" key="9">
    <source>
        <dbReference type="PROSITE" id="PS51755"/>
    </source>
</evidence>
<proteinExistence type="predicted"/>
<dbReference type="InterPro" id="IPR001789">
    <property type="entry name" value="Sig_transdc_resp-reg_receiver"/>
</dbReference>
<dbReference type="InterPro" id="IPR036388">
    <property type="entry name" value="WH-like_DNA-bd_sf"/>
</dbReference>
<comment type="function">
    <text evidence="5">This protein is a positive regulator for the phosphate regulon. Transcription of this operon is positively regulated by PhoB and PhoR when phosphate is limited.</text>
</comment>
<evidence type="ECO:0000256" key="1">
    <source>
        <dbReference type="ARBA" id="ARBA00013332"/>
    </source>
</evidence>
<dbReference type="CDD" id="cd00383">
    <property type="entry name" value="trans_reg_C"/>
    <property type="match status" value="1"/>
</dbReference>
<dbReference type="AlphaFoldDB" id="A0AA86MZS4"/>
<dbReference type="Gene3D" id="1.10.10.10">
    <property type="entry name" value="Winged helix-like DNA-binding domain superfamily/Winged helix DNA-binding domain"/>
    <property type="match status" value="1"/>
</dbReference>
<dbReference type="KEGG" id="nti:DNFV4_02476"/>
<dbReference type="RefSeq" id="WP_289268800.1">
    <property type="nucleotide sequence ID" value="NZ_OX365700.1"/>
</dbReference>
<keyword evidence="3" id="KW-0902">Two-component regulatory system</keyword>
<evidence type="ECO:0000256" key="3">
    <source>
        <dbReference type="ARBA" id="ARBA00023012"/>
    </source>
</evidence>
<dbReference type="Pfam" id="PF00486">
    <property type="entry name" value="Trans_reg_C"/>
    <property type="match status" value="1"/>
</dbReference>
<feature type="domain" description="OmpR/PhoB-type" evidence="9">
    <location>
        <begin position="129"/>
        <end position="228"/>
    </location>
</feature>
<dbReference type="GO" id="GO:0032993">
    <property type="term" value="C:protein-DNA complex"/>
    <property type="evidence" value="ECO:0007669"/>
    <property type="project" value="TreeGrafter"/>
</dbReference>
<dbReference type="PANTHER" id="PTHR48111">
    <property type="entry name" value="REGULATOR OF RPOS"/>
    <property type="match status" value="1"/>
</dbReference>
<evidence type="ECO:0000313" key="10">
    <source>
        <dbReference type="EMBL" id="CAI4032051.1"/>
    </source>
</evidence>
<dbReference type="Gene3D" id="3.40.50.2300">
    <property type="match status" value="1"/>
</dbReference>
<keyword evidence="2 6" id="KW-0597">Phosphoprotein</keyword>
<dbReference type="Proteomes" id="UP001179121">
    <property type="component" value="Chromosome"/>
</dbReference>
<dbReference type="PROSITE" id="PS50110">
    <property type="entry name" value="RESPONSE_REGULATORY"/>
    <property type="match status" value="1"/>
</dbReference>
<dbReference type="GO" id="GO:0000976">
    <property type="term" value="F:transcription cis-regulatory region binding"/>
    <property type="evidence" value="ECO:0007669"/>
    <property type="project" value="TreeGrafter"/>
</dbReference>
<feature type="DNA-binding region" description="OmpR/PhoB-type" evidence="7">
    <location>
        <begin position="129"/>
        <end position="228"/>
    </location>
</feature>
<dbReference type="SUPFAM" id="SSF52172">
    <property type="entry name" value="CheY-like"/>
    <property type="match status" value="1"/>
</dbReference>
<evidence type="ECO:0000256" key="7">
    <source>
        <dbReference type="PROSITE-ProRule" id="PRU01091"/>
    </source>
</evidence>
<evidence type="ECO:0000259" key="8">
    <source>
        <dbReference type="PROSITE" id="PS50110"/>
    </source>
</evidence>
<gene>
    <name evidence="10" type="ORF">DNFV4_02476</name>
</gene>
<dbReference type="PANTHER" id="PTHR48111:SF40">
    <property type="entry name" value="PHOSPHATE REGULON TRANSCRIPTIONAL REGULATORY PROTEIN PHOB"/>
    <property type="match status" value="1"/>
</dbReference>
<accession>A0AA86MZS4</accession>
<dbReference type="SMART" id="SM00862">
    <property type="entry name" value="Trans_reg_C"/>
    <property type="match status" value="1"/>
</dbReference>
<dbReference type="EMBL" id="OX365700">
    <property type="protein sequence ID" value="CAI4032051.1"/>
    <property type="molecule type" value="Genomic_DNA"/>
</dbReference>
<dbReference type="SUPFAM" id="SSF46894">
    <property type="entry name" value="C-terminal effector domain of the bipartite response regulators"/>
    <property type="match status" value="1"/>
</dbReference>
<dbReference type="InterPro" id="IPR016032">
    <property type="entry name" value="Sig_transdc_resp-reg_C-effctor"/>
</dbReference>
<protein>
    <recommendedName>
        <fullName evidence="1">Phosphate regulon transcriptional regulatory protein PhoB</fullName>
    </recommendedName>
</protein>
<dbReference type="InterPro" id="IPR039420">
    <property type="entry name" value="WalR-like"/>
</dbReference>
<dbReference type="GO" id="GO:0000156">
    <property type="term" value="F:phosphorelay response regulator activity"/>
    <property type="evidence" value="ECO:0007669"/>
    <property type="project" value="TreeGrafter"/>
</dbReference>
<dbReference type="InterPro" id="IPR011006">
    <property type="entry name" value="CheY-like_superfamily"/>
</dbReference>
<feature type="modified residue" description="4-aspartylphosphate" evidence="6">
    <location>
        <position position="56"/>
    </location>
</feature>
<dbReference type="InterPro" id="IPR001867">
    <property type="entry name" value="OmpR/PhoB-type_DNA-bd"/>
</dbReference>
<dbReference type="GO" id="GO:0006355">
    <property type="term" value="P:regulation of DNA-templated transcription"/>
    <property type="evidence" value="ECO:0007669"/>
    <property type="project" value="InterPro"/>
</dbReference>
<name>A0AA86MZS4_9BACT</name>